<comment type="caution">
    <text evidence="2">The sequence shown here is derived from an EMBL/GenBank/DDBJ whole genome shotgun (WGS) entry which is preliminary data.</text>
</comment>
<organism evidence="2 3">
    <name type="scientific">Aromatoleum anaerobium</name>
    <dbReference type="NCBI Taxonomy" id="182180"/>
    <lineage>
        <taxon>Bacteria</taxon>
        <taxon>Pseudomonadati</taxon>
        <taxon>Pseudomonadota</taxon>
        <taxon>Betaproteobacteria</taxon>
        <taxon>Rhodocyclales</taxon>
        <taxon>Rhodocyclaceae</taxon>
        <taxon>Aromatoleum</taxon>
    </lineage>
</organism>
<evidence type="ECO:0000313" key="2">
    <source>
        <dbReference type="EMBL" id="NMG26710.1"/>
    </source>
</evidence>
<protein>
    <submittedName>
        <fullName evidence="2">Uncharacterized protein</fullName>
    </submittedName>
</protein>
<feature type="coiled-coil region" evidence="1">
    <location>
        <begin position="9"/>
        <end position="36"/>
    </location>
</feature>
<evidence type="ECO:0000256" key="1">
    <source>
        <dbReference type="SAM" id="Coils"/>
    </source>
</evidence>
<keyword evidence="1" id="KW-0175">Coiled coil</keyword>
<dbReference type="Proteomes" id="UP000615989">
    <property type="component" value="Unassembled WGS sequence"/>
</dbReference>
<proteinExistence type="predicted"/>
<keyword evidence="3" id="KW-1185">Reference proteome</keyword>
<sequence>MPPAIKTKAESLQDEIAKVNRQIAALDEHIAALSAEYAEIRLPQNYQGAATSAHLRAQEIAATLSREQATVDDLRNFKLPDLEKRLAFCLKTESAESDIKAARTAHAAAHAESQSIAVRRNQVAAKLTALQSQLASASEQTDAAAKAAAEVYAQAVASGDEKAQKTADAALKAAQDTVEATQRQRVVLDALQAETAKLDDLDAAAKERAKEARFQMGTAIEAKYAAQWDDVVEQLSLIGARIVAARSLAGTDAHYLFRKLNIDRLAPNAGSLTGRSIRRLVEEITLPEATEGVEHACQ</sequence>
<accession>A0ABX1PQ21</accession>
<reference evidence="2" key="1">
    <citation type="submission" date="2019-12" db="EMBL/GenBank/DDBJ databases">
        <title>Comparative genomics gives insights into the taxonomy of the Azoarcus-Aromatoleum group and reveals separate origins of nif in the plant-associated Azoarcus and non-plant-associated Aromatoleum sub-groups.</title>
        <authorList>
            <person name="Lafos M."/>
            <person name="Maluk M."/>
            <person name="Batista M."/>
            <person name="Junghare M."/>
            <person name="Carmona M."/>
            <person name="Faoro H."/>
            <person name="Cruz L.M."/>
            <person name="Battistoni F."/>
            <person name="De Souza E."/>
            <person name="Pedrosa F."/>
            <person name="Chen W.-M."/>
            <person name="Poole P.S."/>
            <person name="Dixon R.A."/>
            <person name="James E.K."/>
        </authorList>
    </citation>
    <scope>NUCLEOTIDE SEQUENCE</scope>
    <source>
        <strain evidence="2">LuFRes1</strain>
    </source>
</reference>
<dbReference type="RefSeq" id="WP_169120086.1">
    <property type="nucleotide sequence ID" value="NZ_WTVG02000040.1"/>
</dbReference>
<gene>
    <name evidence="2" type="ORF">GO606_18740</name>
</gene>
<evidence type="ECO:0000313" key="3">
    <source>
        <dbReference type="Proteomes" id="UP000615989"/>
    </source>
</evidence>
<dbReference type="EMBL" id="WTVG01000086">
    <property type="protein sequence ID" value="NMG26710.1"/>
    <property type="molecule type" value="Genomic_DNA"/>
</dbReference>
<name>A0ABX1PQ21_9RHOO</name>